<name>A0A238K1V3_9RHOB</name>
<dbReference type="RefSeq" id="WP_245910716.1">
    <property type="nucleotide sequence ID" value="NZ_FXYH01000002.1"/>
</dbReference>
<sequence length="187" mass="20279">MKDATKQTPAEGIDALPGDLMMWILIVSELLVFGAGLAAFMGVRLTDPAGFSEAQTHLNATTAGINTVVLVTSGWLAALAVQASEMGNILRTRLFLAAASILGVVFLVIKGAEYADKSAQGIDFETHSFFLFYYMLTGFHAMHVIAGIVILALVSWKVTPRNTEVGAAFWHMVDLVWVLLFPIMYLL</sequence>
<feature type="domain" description="Heme-copper oxidase subunit III family profile" evidence="8">
    <location>
        <begin position="1"/>
        <end position="187"/>
    </location>
</feature>
<evidence type="ECO:0000256" key="2">
    <source>
        <dbReference type="ARBA" id="ARBA00010581"/>
    </source>
</evidence>
<dbReference type="EC" id="1.9.3.1" evidence="9"/>
<dbReference type="InterPro" id="IPR035973">
    <property type="entry name" value="Cyt_c_oxidase_su3-like_sf"/>
</dbReference>
<comment type="similarity">
    <text evidence="2 6">Belongs to the cytochrome c oxidase subunit 3 family.</text>
</comment>
<feature type="transmembrane region" description="Helical" evidence="7">
    <location>
        <begin position="20"/>
        <end position="43"/>
    </location>
</feature>
<gene>
    <name evidence="9" type="primary">ctaE_1</name>
    <name evidence="9" type="ORF">PEV8663_00804</name>
</gene>
<evidence type="ECO:0000313" key="10">
    <source>
        <dbReference type="Proteomes" id="UP000220836"/>
    </source>
</evidence>
<evidence type="ECO:0000256" key="6">
    <source>
        <dbReference type="RuleBase" id="RU003376"/>
    </source>
</evidence>
<evidence type="ECO:0000256" key="4">
    <source>
        <dbReference type="ARBA" id="ARBA00022989"/>
    </source>
</evidence>
<dbReference type="Pfam" id="PF00510">
    <property type="entry name" value="COX3"/>
    <property type="match status" value="1"/>
</dbReference>
<dbReference type="Gene3D" id="1.20.120.80">
    <property type="entry name" value="Cytochrome c oxidase, subunit III, four-helix bundle"/>
    <property type="match status" value="1"/>
</dbReference>
<dbReference type="InterPro" id="IPR024791">
    <property type="entry name" value="Cyt_c/ubiquinol_Oxase_su3"/>
</dbReference>
<dbReference type="SUPFAM" id="SSF81452">
    <property type="entry name" value="Cytochrome c oxidase subunit III-like"/>
    <property type="match status" value="1"/>
</dbReference>
<dbReference type="InterPro" id="IPR000298">
    <property type="entry name" value="Cyt_c_oxidase-like_su3"/>
</dbReference>
<evidence type="ECO:0000256" key="3">
    <source>
        <dbReference type="ARBA" id="ARBA00022692"/>
    </source>
</evidence>
<evidence type="ECO:0000256" key="7">
    <source>
        <dbReference type="SAM" id="Phobius"/>
    </source>
</evidence>
<keyword evidence="9" id="KW-0560">Oxidoreductase</keyword>
<reference evidence="9 10" key="1">
    <citation type="submission" date="2017-05" db="EMBL/GenBank/DDBJ databases">
        <authorList>
            <person name="Song R."/>
            <person name="Chenine A.L."/>
            <person name="Ruprecht R.M."/>
        </authorList>
    </citation>
    <scope>NUCLEOTIDE SEQUENCE [LARGE SCALE GENOMIC DNA]</scope>
    <source>
        <strain evidence="9 10">CECT 8663</strain>
    </source>
</reference>
<keyword evidence="10" id="KW-1185">Reference proteome</keyword>
<dbReference type="AlphaFoldDB" id="A0A238K1V3"/>
<protein>
    <submittedName>
        <fullName evidence="9">Cytochrome c oxidase subunit 3</fullName>
        <ecNumber evidence="9">1.9.3.1</ecNumber>
    </submittedName>
</protein>
<comment type="subcellular location">
    <subcellularLocation>
        <location evidence="6">Cell membrane</location>
        <topology evidence="6">Multi-pass membrane protein</topology>
    </subcellularLocation>
    <subcellularLocation>
        <location evidence="1">Membrane</location>
        <topology evidence="1">Multi-pass membrane protein</topology>
    </subcellularLocation>
</comment>
<keyword evidence="3 6" id="KW-0812">Transmembrane</keyword>
<dbReference type="Proteomes" id="UP000220836">
    <property type="component" value="Unassembled WGS sequence"/>
</dbReference>
<feature type="transmembrane region" description="Helical" evidence="7">
    <location>
        <begin position="63"/>
        <end position="82"/>
    </location>
</feature>
<dbReference type="PANTHER" id="PTHR11403:SF6">
    <property type="entry name" value="NITRIC OXIDE REDUCTASE SUBUNIT E"/>
    <property type="match status" value="1"/>
</dbReference>
<keyword evidence="4 7" id="KW-1133">Transmembrane helix</keyword>
<accession>A0A238K1V3</accession>
<proteinExistence type="inferred from homology"/>
<feature type="transmembrane region" description="Helical" evidence="7">
    <location>
        <begin position="94"/>
        <end position="112"/>
    </location>
</feature>
<evidence type="ECO:0000313" key="9">
    <source>
        <dbReference type="EMBL" id="SMX36427.1"/>
    </source>
</evidence>
<evidence type="ECO:0000259" key="8">
    <source>
        <dbReference type="PROSITE" id="PS50253"/>
    </source>
</evidence>
<feature type="transmembrane region" description="Helical" evidence="7">
    <location>
        <begin position="168"/>
        <end position="186"/>
    </location>
</feature>
<dbReference type="GO" id="GO:0004129">
    <property type="term" value="F:cytochrome-c oxidase activity"/>
    <property type="evidence" value="ECO:0007669"/>
    <property type="project" value="InterPro"/>
</dbReference>
<feature type="transmembrane region" description="Helical" evidence="7">
    <location>
        <begin position="132"/>
        <end position="156"/>
    </location>
</feature>
<dbReference type="GO" id="GO:0016491">
    <property type="term" value="F:oxidoreductase activity"/>
    <property type="evidence" value="ECO:0007669"/>
    <property type="project" value="UniProtKB-KW"/>
</dbReference>
<organism evidence="9 10">
    <name type="scientific">Pelagimonas varians</name>
    <dbReference type="NCBI Taxonomy" id="696760"/>
    <lineage>
        <taxon>Bacteria</taxon>
        <taxon>Pseudomonadati</taxon>
        <taxon>Pseudomonadota</taxon>
        <taxon>Alphaproteobacteria</taxon>
        <taxon>Rhodobacterales</taxon>
        <taxon>Roseobacteraceae</taxon>
        <taxon>Pelagimonas</taxon>
    </lineage>
</organism>
<dbReference type="PANTHER" id="PTHR11403">
    <property type="entry name" value="CYTOCHROME C OXIDASE SUBUNIT III"/>
    <property type="match status" value="1"/>
</dbReference>
<dbReference type="InterPro" id="IPR013833">
    <property type="entry name" value="Cyt_c_oxidase_su3_a-hlx"/>
</dbReference>
<dbReference type="GO" id="GO:0005886">
    <property type="term" value="C:plasma membrane"/>
    <property type="evidence" value="ECO:0007669"/>
    <property type="project" value="UniProtKB-SubCell"/>
</dbReference>
<evidence type="ECO:0000256" key="5">
    <source>
        <dbReference type="ARBA" id="ARBA00023136"/>
    </source>
</evidence>
<keyword evidence="5 7" id="KW-0472">Membrane</keyword>
<evidence type="ECO:0000256" key="1">
    <source>
        <dbReference type="ARBA" id="ARBA00004141"/>
    </source>
</evidence>
<dbReference type="EMBL" id="FXYH01000002">
    <property type="protein sequence ID" value="SMX36427.1"/>
    <property type="molecule type" value="Genomic_DNA"/>
</dbReference>
<dbReference type="PROSITE" id="PS50253">
    <property type="entry name" value="COX3"/>
    <property type="match status" value="1"/>
</dbReference>
<dbReference type="GO" id="GO:0019646">
    <property type="term" value="P:aerobic electron transport chain"/>
    <property type="evidence" value="ECO:0007669"/>
    <property type="project" value="InterPro"/>
</dbReference>